<dbReference type="InterPro" id="IPR012340">
    <property type="entry name" value="NA-bd_OB-fold"/>
</dbReference>
<evidence type="ECO:0000313" key="6">
    <source>
        <dbReference type="Proteomes" id="UP000199657"/>
    </source>
</evidence>
<evidence type="ECO:0000256" key="2">
    <source>
        <dbReference type="PIRNR" id="PIRNR002070"/>
    </source>
</evidence>
<dbReference type="GO" id="GO:0003697">
    <property type="term" value="F:single-stranded DNA binding"/>
    <property type="evidence" value="ECO:0007669"/>
    <property type="project" value="InterPro"/>
</dbReference>
<dbReference type="InterPro" id="IPR000424">
    <property type="entry name" value="Primosome_PriB/ssb"/>
</dbReference>
<dbReference type="GO" id="GO:0006260">
    <property type="term" value="P:DNA replication"/>
    <property type="evidence" value="ECO:0007669"/>
    <property type="project" value="InterPro"/>
</dbReference>
<feature type="region of interest" description="Disordered" evidence="4">
    <location>
        <begin position="116"/>
        <end position="141"/>
    </location>
</feature>
<dbReference type="InterPro" id="IPR011344">
    <property type="entry name" value="ssDNA-bd"/>
</dbReference>
<dbReference type="STRING" id="406100.SAMN04488052_11452"/>
<dbReference type="Proteomes" id="UP000199657">
    <property type="component" value="Unassembled WGS sequence"/>
</dbReference>
<dbReference type="AlphaFoldDB" id="A0A1H8VQC6"/>
<keyword evidence="6" id="KW-1185">Reference proteome</keyword>
<accession>A0A1H8VQC6</accession>
<gene>
    <name evidence="5" type="ORF">SAMN04488052_11452</name>
</gene>
<feature type="compositionally biased region" description="Acidic residues" evidence="4">
    <location>
        <begin position="129"/>
        <end position="141"/>
    </location>
</feature>
<dbReference type="Pfam" id="PF00436">
    <property type="entry name" value="SSB"/>
    <property type="match status" value="1"/>
</dbReference>
<proteinExistence type="predicted"/>
<dbReference type="RefSeq" id="WP_091646368.1">
    <property type="nucleotide sequence ID" value="NZ_FOEG01000014.1"/>
</dbReference>
<name>A0A1H8VQC6_9GAMM</name>
<dbReference type="SUPFAM" id="SSF50249">
    <property type="entry name" value="Nucleic acid-binding proteins"/>
    <property type="match status" value="1"/>
</dbReference>
<dbReference type="Gene3D" id="2.40.50.140">
    <property type="entry name" value="Nucleic acid-binding proteins"/>
    <property type="match status" value="1"/>
</dbReference>
<dbReference type="PIRSF" id="PIRSF002070">
    <property type="entry name" value="SSB"/>
    <property type="match status" value="1"/>
</dbReference>
<keyword evidence="1 2" id="KW-0238">DNA-binding</keyword>
<organism evidence="5 6">
    <name type="scientific">Aquisalimonas asiatica</name>
    <dbReference type="NCBI Taxonomy" id="406100"/>
    <lineage>
        <taxon>Bacteria</taxon>
        <taxon>Pseudomonadati</taxon>
        <taxon>Pseudomonadota</taxon>
        <taxon>Gammaproteobacteria</taxon>
        <taxon>Chromatiales</taxon>
        <taxon>Ectothiorhodospiraceae</taxon>
        <taxon>Aquisalimonas</taxon>
    </lineage>
</organism>
<protein>
    <recommendedName>
        <fullName evidence="2 3">Single-stranded DNA-binding protein</fullName>
    </recommendedName>
</protein>
<dbReference type="CDD" id="cd04496">
    <property type="entry name" value="SSB_OBF"/>
    <property type="match status" value="1"/>
</dbReference>
<evidence type="ECO:0000313" key="5">
    <source>
        <dbReference type="EMBL" id="SEP17629.1"/>
    </source>
</evidence>
<reference evidence="5 6" key="1">
    <citation type="submission" date="2016-10" db="EMBL/GenBank/DDBJ databases">
        <authorList>
            <person name="de Groot N.N."/>
        </authorList>
    </citation>
    <scope>NUCLEOTIDE SEQUENCE [LARGE SCALE GENOMIC DNA]</scope>
    <source>
        <strain evidence="5 6">CGMCC 1.6291</strain>
    </source>
</reference>
<evidence type="ECO:0000256" key="1">
    <source>
        <dbReference type="ARBA" id="ARBA00023125"/>
    </source>
</evidence>
<dbReference type="PROSITE" id="PS50935">
    <property type="entry name" value="SSB"/>
    <property type="match status" value="1"/>
</dbReference>
<dbReference type="NCBIfam" id="TIGR00621">
    <property type="entry name" value="ssb"/>
    <property type="match status" value="1"/>
</dbReference>
<evidence type="ECO:0000256" key="3">
    <source>
        <dbReference type="RuleBase" id="RU000524"/>
    </source>
</evidence>
<sequence>MANDFRGRGNLGAAPILRHTENGAGEAVPVANLRVYFDRRKPVGDDFEDRGGFWANVSLWGYRAEVVARLLPKGARVAVEGELYQSSWEDRDTGEPRSQLEVRAIHVDLDLGRVASVQLQPPAGREDATAAEDEAEQEPEP</sequence>
<evidence type="ECO:0000256" key="4">
    <source>
        <dbReference type="SAM" id="MobiDB-lite"/>
    </source>
</evidence>
<dbReference type="EMBL" id="FOEG01000014">
    <property type="protein sequence ID" value="SEP17629.1"/>
    <property type="molecule type" value="Genomic_DNA"/>
</dbReference>
<dbReference type="OrthoDB" id="4427276at2"/>
<dbReference type="NCBIfam" id="NF006039">
    <property type="entry name" value="PRK08182.1"/>
    <property type="match status" value="1"/>
</dbReference>